<evidence type="ECO:0000313" key="2">
    <source>
        <dbReference type="Proteomes" id="UP000460412"/>
    </source>
</evidence>
<organism evidence="1 2">
    <name type="scientific">Sporofaciens musculi</name>
    <dbReference type="NCBI Taxonomy" id="2681861"/>
    <lineage>
        <taxon>Bacteria</taxon>
        <taxon>Bacillati</taxon>
        <taxon>Bacillota</taxon>
        <taxon>Clostridia</taxon>
        <taxon>Lachnospirales</taxon>
        <taxon>Lachnospiraceae</taxon>
        <taxon>Sporofaciens</taxon>
    </lineage>
</organism>
<name>A0A7X3MD37_9FIRM</name>
<dbReference type="RefSeq" id="WP_159749181.1">
    <property type="nucleotide sequence ID" value="NZ_WUQX01000001.1"/>
</dbReference>
<keyword evidence="2" id="KW-1185">Reference proteome</keyword>
<gene>
    <name evidence="1" type="ORF">GN277_01310</name>
</gene>
<sequence>MEMQEAIKAWEELEIKDDFMFAKVMQDKKLCKKLLERLLQTKIRDIVYLEEQKSINIEKDAKSICLDVYIEDGNRVFDLEMQTTDKRNLPKRSRYYQGMIDLNTIEKGENYKKLKESYVIFICTFDPFHQEKAQYTFENFCIEDKELKLNDGAKKIFFNAKDYINAEDEEIREFLKYVNGEKSDSPFVKEIEDRVAQIKASEEWRLEYMTLLMREQEIWEEAEEKGREMGREEGIRGTVTLLKELNIPLQTIRIKIQQQYNLSPETSEKYL</sequence>
<dbReference type="Proteomes" id="UP000460412">
    <property type="component" value="Unassembled WGS sequence"/>
</dbReference>
<evidence type="ECO:0000313" key="1">
    <source>
        <dbReference type="EMBL" id="MXP74121.1"/>
    </source>
</evidence>
<dbReference type="NCBIfam" id="TIGR01784">
    <property type="entry name" value="T_den_put_tspse"/>
    <property type="match status" value="1"/>
</dbReference>
<dbReference type="EMBL" id="WUQX01000001">
    <property type="protein sequence ID" value="MXP74121.1"/>
    <property type="molecule type" value="Genomic_DNA"/>
</dbReference>
<dbReference type="AlphaFoldDB" id="A0A7X3MD37"/>
<reference evidence="1 2" key="1">
    <citation type="submission" date="2019-12" db="EMBL/GenBank/DDBJ databases">
        <title>Sporaefaciens musculi gen. nov., sp. nov., a novel bacterium isolated from the caecum of an obese mouse.</title>
        <authorList>
            <person name="Rasmussen T.S."/>
            <person name="Streidl T."/>
            <person name="Hitch T.C.A."/>
            <person name="Wortmann E."/>
            <person name="Deptula P."/>
            <person name="Hansen M."/>
            <person name="Nielsen D.S."/>
            <person name="Clavel T."/>
            <person name="Vogensen F.K."/>
        </authorList>
    </citation>
    <scope>NUCLEOTIDE SEQUENCE [LARGE SCALE GENOMIC DNA]</scope>
    <source>
        <strain evidence="1 2">WCA-9-b2</strain>
    </source>
</reference>
<protein>
    <submittedName>
        <fullName evidence="1">Rpn family recombination-promoting nuclease/putative transposase</fullName>
    </submittedName>
</protein>
<comment type="caution">
    <text evidence="1">The sequence shown here is derived from an EMBL/GenBank/DDBJ whole genome shotgun (WGS) entry which is preliminary data.</text>
</comment>
<dbReference type="InterPro" id="IPR010106">
    <property type="entry name" value="RpnA"/>
</dbReference>
<accession>A0A7X3MD37</accession>
<proteinExistence type="predicted"/>
<dbReference type="Pfam" id="PF12784">
    <property type="entry name" value="PDDEXK_2"/>
    <property type="match status" value="1"/>
</dbReference>